<feature type="region of interest" description="Disordered" evidence="1">
    <location>
        <begin position="118"/>
        <end position="151"/>
    </location>
</feature>
<protein>
    <submittedName>
        <fullName evidence="2">Uncharacterized protein</fullName>
    </submittedName>
</protein>
<gene>
    <name evidence="2" type="ORF">TCAL_16349</name>
</gene>
<feature type="region of interest" description="Disordered" evidence="1">
    <location>
        <begin position="31"/>
        <end position="61"/>
    </location>
</feature>
<accession>A0A553N678</accession>
<reference evidence="2 3" key="1">
    <citation type="journal article" date="2018" name="Nat. Ecol. Evol.">
        <title>Genomic signatures of mitonuclear coevolution across populations of Tigriopus californicus.</title>
        <authorList>
            <person name="Barreto F.S."/>
            <person name="Watson E.T."/>
            <person name="Lima T.G."/>
            <person name="Willett C.S."/>
            <person name="Edmands S."/>
            <person name="Li W."/>
            <person name="Burton R.S."/>
        </authorList>
    </citation>
    <scope>NUCLEOTIDE SEQUENCE [LARGE SCALE GENOMIC DNA]</scope>
    <source>
        <strain evidence="2 3">San Diego</strain>
    </source>
</reference>
<keyword evidence="3" id="KW-1185">Reference proteome</keyword>
<feature type="non-terminal residue" evidence="2">
    <location>
        <position position="1"/>
    </location>
</feature>
<comment type="caution">
    <text evidence="2">The sequence shown here is derived from an EMBL/GenBank/DDBJ whole genome shotgun (WGS) entry which is preliminary data.</text>
</comment>
<name>A0A553N678_TIGCA</name>
<proteinExistence type="predicted"/>
<dbReference type="EMBL" id="VCGU01000459">
    <property type="protein sequence ID" value="TRY60938.1"/>
    <property type="molecule type" value="Genomic_DNA"/>
</dbReference>
<sequence>PWTTDSQVTPEIVSCHPFRCSRSSLLTLHRTPRHSPTIDVRTSRAHSERPTNPADSSEGGMKWAPSTLSTLFFFSLPSSLWVGLDLAMGRTSSSFSSFPSRSNSMADIDENDCLIISENRPPPSKMNPTLGASTSSTGLSMRTPCLHSRTV</sequence>
<feature type="compositionally biased region" description="Low complexity" evidence="1">
    <location>
        <begin position="129"/>
        <end position="140"/>
    </location>
</feature>
<dbReference type="AlphaFoldDB" id="A0A553N678"/>
<organism evidence="2 3">
    <name type="scientific">Tigriopus californicus</name>
    <name type="common">Marine copepod</name>
    <dbReference type="NCBI Taxonomy" id="6832"/>
    <lineage>
        <taxon>Eukaryota</taxon>
        <taxon>Metazoa</taxon>
        <taxon>Ecdysozoa</taxon>
        <taxon>Arthropoda</taxon>
        <taxon>Crustacea</taxon>
        <taxon>Multicrustacea</taxon>
        <taxon>Hexanauplia</taxon>
        <taxon>Copepoda</taxon>
        <taxon>Harpacticoida</taxon>
        <taxon>Harpacticidae</taxon>
        <taxon>Tigriopus</taxon>
    </lineage>
</organism>
<evidence type="ECO:0000256" key="1">
    <source>
        <dbReference type="SAM" id="MobiDB-lite"/>
    </source>
</evidence>
<evidence type="ECO:0000313" key="3">
    <source>
        <dbReference type="Proteomes" id="UP000318571"/>
    </source>
</evidence>
<evidence type="ECO:0000313" key="2">
    <source>
        <dbReference type="EMBL" id="TRY60938.1"/>
    </source>
</evidence>
<dbReference type="Proteomes" id="UP000318571">
    <property type="component" value="Chromosome 8"/>
</dbReference>